<evidence type="ECO:0000313" key="4">
    <source>
        <dbReference type="Proteomes" id="UP000027138"/>
    </source>
</evidence>
<protein>
    <submittedName>
        <fullName evidence="3">Uncharacterized protein</fullName>
    </submittedName>
</protein>
<dbReference type="OrthoDB" id="1305418at2759"/>
<proteinExistence type="predicted"/>
<feature type="region of interest" description="Disordered" evidence="2">
    <location>
        <begin position="159"/>
        <end position="178"/>
    </location>
</feature>
<dbReference type="AlphaFoldDB" id="A0A067K5H4"/>
<organism evidence="3 4">
    <name type="scientific">Jatropha curcas</name>
    <name type="common">Barbados nut</name>
    <dbReference type="NCBI Taxonomy" id="180498"/>
    <lineage>
        <taxon>Eukaryota</taxon>
        <taxon>Viridiplantae</taxon>
        <taxon>Streptophyta</taxon>
        <taxon>Embryophyta</taxon>
        <taxon>Tracheophyta</taxon>
        <taxon>Spermatophyta</taxon>
        <taxon>Magnoliopsida</taxon>
        <taxon>eudicotyledons</taxon>
        <taxon>Gunneridae</taxon>
        <taxon>Pentapetalae</taxon>
        <taxon>rosids</taxon>
        <taxon>fabids</taxon>
        <taxon>Malpighiales</taxon>
        <taxon>Euphorbiaceae</taxon>
        <taxon>Crotonoideae</taxon>
        <taxon>Jatropheae</taxon>
        <taxon>Jatropha</taxon>
    </lineage>
</organism>
<reference evidence="3 4" key="1">
    <citation type="journal article" date="2014" name="PLoS ONE">
        <title>Global Analysis of Gene Expression Profiles in Physic Nut (Jatropha curcas L.) Seedlings Exposed to Salt Stress.</title>
        <authorList>
            <person name="Zhang L."/>
            <person name="Zhang C."/>
            <person name="Wu P."/>
            <person name="Chen Y."/>
            <person name="Li M."/>
            <person name="Jiang H."/>
            <person name="Wu G."/>
        </authorList>
    </citation>
    <scope>NUCLEOTIDE SEQUENCE [LARGE SCALE GENOMIC DNA]</scope>
    <source>
        <strain evidence="4">cv. GZQX0401</strain>
        <tissue evidence="3">Young leaves</tissue>
    </source>
</reference>
<name>A0A067K5H4_JATCU</name>
<gene>
    <name evidence="3" type="ORF">JCGZ_20155</name>
</gene>
<keyword evidence="1" id="KW-0175">Coiled coil</keyword>
<evidence type="ECO:0000313" key="3">
    <source>
        <dbReference type="EMBL" id="KDP27515.1"/>
    </source>
</evidence>
<dbReference type="EMBL" id="KK914829">
    <property type="protein sequence ID" value="KDP27515.1"/>
    <property type="molecule type" value="Genomic_DNA"/>
</dbReference>
<evidence type="ECO:0000256" key="2">
    <source>
        <dbReference type="SAM" id="MobiDB-lite"/>
    </source>
</evidence>
<sequence length="191" mass="21103">MALFTYTHTEDHTGNTFVDRRVLGVNAGSEAELRIDEIALYLEAIRGEKKRKVYGIGYQASQFYCGSAADASATSSRPQPDHSTKEISALRARVDEKERQLTELRALVKRMSGQHGAGTSSSNPLPATDRHVSTVLHLPLSSPIDLDTINDTLVTPADTITHPANTPADATIQDHAEDRPRRFDFRTFSFH</sequence>
<evidence type="ECO:0000256" key="1">
    <source>
        <dbReference type="SAM" id="Coils"/>
    </source>
</evidence>
<dbReference type="Proteomes" id="UP000027138">
    <property type="component" value="Unassembled WGS sequence"/>
</dbReference>
<keyword evidence="4" id="KW-1185">Reference proteome</keyword>
<accession>A0A067K5H4</accession>
<feature type="coiled-coil region" evidence="1">
    <location>
        <begin position="87"/>
        <end position="114"/>
    </location>
</feature>